<gene>
    <name evidence="5" type="ORF">Kpol_1036p63</name>
</gene>
<dbReference type="Proteomes" id="UP000000267">
    <property type="component" value="Unassembled WGS sequence"/>
</dbReference>
<dbReference type="eggNOG" id="KOG3191">
    <property type="taxonomic scope" value="Eukaryota"/>
</dbReference>
<dbReference type="InterPro" id="IPR002052">
    <property type="entry name" value="DNA_methylase_N6_adenine_CS"/>
</dbReference>
<dbReference type="SUPFAM" id="SSF53335">
    <property type="entry name" value="S-adenosyl-L-methionine-dependent methyltransferases"/>
    <property type="match status" value="1"/>
</dbReference>
<dbReference type="STRING" id="436907.A7TEL1"/>
<sequence length="220" mass="24581">MLPTPLVKCDYDKIYEPSEDSFLLLDALEKEQGYLVEKFNGLVLVCEFGPGSGIVTTFMIQNRIPVGLNSVYLAVDVSPWAVEATLETAKLNNCDKGTVLDTVQGNLGTGLRKNQVDVLLFNPPYVPAEEVPEVPESKDDYKWLDLALDGGEDGMVVTQKVLDNLDSILSKNGVAYILFCARNHPEQVAEEMRLKGWKIDLVEHRKAGWEVLSVYRFSRN</sequence>
<name>A7TEL1_VANPO</name>
<dbReference type="InterPro" id="IPR029063">
    <property type="entry name" value="SAM-dependent_MTases_sf"/>
</dbReference>
<dbReference type="PROSITE" id="PS00092">
    <property type="entry name" value="N6_MTASE"/>
    <property type="match status" value="1"/>
</dbReference>
<dbReference type="HOGENOM" id="CLU_018398_6_0_1"/>
<dbReference type="GO" id="GO:0006417">
    <property type="term" value="P:regulation of translation"/>
    <property type="evidence" value="ECO:0007669"/>
    <property type="project" value="EnsemblFungi"/>
</dbReference>
<evidence type="ECO:0000313" key="6">
    <source>
        <dbReference type="Proteomes" id="UP000000267"/>
    </source>
</evidence>
<dbReference type="GO" id="GO:0015934">
    <property type="term" value="C:large ribosomal subunit"/>
    <property type="evidence" value="ECO:0007669"/>
    <property type="project" value="EnsemblFungi"/>
</dbReference>
<keyword evidence="3" id="KW-0808">Transferase</keyword>
<dbReference type="OMA" id="EWDDWME"/>
<dbReference type="InterPro" id="IPR052190">
    <property type="entry name" value="Euk-Arch_PrmC-MTase"/>
</dbReference>
<dbReference type="InParanoid" id="A7TEL1"/>
<dbReference type="NCBIfam" id="TIGR00537">
    <property type="entry name" value="hemK_rel_arch"/>
    <property type="match status" value="1"/>
</dbReference>
<comment type="similarity">
    <text evidence="1">Belongs to the eukaryotic/archaeal PrmC-related family.</text>
</comment>
<accession>A7TEL1</accession>
<dbReference type="GO" id="GO:0008757">
    <property type="term" value="F:S-adenosylmethionine-dependent methyltransferase activity"/>
    <property type="evidence" value="ECO:0007669"/>
    <property type="project" value="EnsemblFungi"/>
</dbReference>
<dbReference type="PhylomeDB" id="A7TEL1"/>
<dbReference type="GO" id="GO:0008276">
    <property type="term" value="F:protein methyltransferase activity"/>
    <property type="evidence" value="ECO:0007669"/>
    <property type="project" value="EnsemblFungi"/>
</dbReference>
<evidence type="ECO:0000256" key="1">
    <source>
        <dbReference type="ARBA" id="ARBA00006149"/>
    </source>
</evidence>
<proteinExistence type="inferred from homology"/>
<dbReference type="AlphaFoldDB" id="A7TEL1"/>
<keyword evidence="2" id="KW-0489">Methyltransferase</keyword>
<dbReference type="OrthoDB" id="406152at2759"/>
<evidence type="ECO:0000313" key="5">
    <source>
        <dbReference type="EMBL" id="EDO19318.1"/>
    </source>
</evidence>
<organism evidence="6">
    <name type="scientific">Vanderwaltozyma polyspora (strain ATCC 22028 / DSM 70294 / BCRC 21397 / CBS 2163 / NBRC 10782 / NRRL Y-8283 / UCD 57-17)</name>
    <name type="common">Kluyveromyces polysporus</name>
    <dbReference type="NCBI Taxonomy" id="436907"/>
    <lineage>
        <taxon>Eukaryota</taxon>
        <taxon>Fungi</taxon>
        <taxon>Dikarya</taxon>
        <taxon>Ascomycota</taxon>
        <taxon>Saccharomycotina</taxon>
        <taxon>Saccharomycetes</taxon>
        <taxon>Saccharomycetales</taxon>
        <taxon>Saccharomycetaceae</taxon>
        <taxon>Vanderwaltozyma</taxon>
    </lineage>
</organism>
<dbReference type="KEGG" id="vpo:Kpol_1036p63"/>
<dbReference type="InterPro" id="IPR004557">
    <property type="entry name" value="PrmC-related"/>
</dbReference>
<dbReference type="GeneID" id="5547658"/>
<dbReference type="GO" id="GO:0032259">
    <property type="term" value="P:methylation"/>
    <property type="evidence" value="ECO:0007669"/>
    <property type="project" value="UniProtKB-KW"/>
</dbReference>
<keyword evidence="4" id="KW-0949">S-adenosyl-L-methionine</keyword>
<dbReference type="Gene3D" id="3.40.50.150">
    <property type="entry name" value="Vaccinia Virus protein VP39"/>
    <property type="match status" value="1"/>
</dbReference>
<evidence type="ECO:0000256" key="2">
    <source>
        <dbReference type="ARBA" id="ARBA00022603"/>
    </source>
</evidence>
<protein>
    <submittedName>
        <fullName evidence="5">Uncharacterized protein</fullName>
    </submittedName>
</protein>
<reference evidence="5 6" key="1">
    <citation type="journal article" date="2007" name="Proc. Natl. Acad. Sci. U.S.A.">
        <title>Independent sorting-out of thousands of duplicated gene pairs in two yeast species descended from a whole-genome duplication.</title>
        <authorList>
            <person name="Scannell D.R."/>
            <person name="Frank A.C."/>
            <person name="Conant G.C."/>
            <person name="Byrne K.P."/>
            <person name="Woolfit M."/>
            <person name="Wolfe K.H."/>
        </authorList>
    </citation>
    <scope>NUCLEOTIDE SEQUENCE [LARGE SCALE GENOMIC DNA]</scope>
    <source>
        <strain evidence="6">ATCC 22028 / DSM 70294 / BCRC 21397 / CBS 2163 / NBRC 10782 / NRRL Y-8283 / UCD 57-17</strain>
    </source>
</reference>
<dbReference type="GO" id="GO:0042273">
    <property type="term" value="P:ribosomal large subunit biogenesis"/>
    <property type="evidence" value="ECO:0007669"/>
    <property type="project" value="EnsemblFungi"/>
</dbReference>
<evidence type="ECO:0000256" key="4">
    <source>
        <dbReference type="ARBA" id="ARBA00022691"/>
    </source>
</evidence>
<dbReference type="FunCoup" id="A7TEL1">
    <property type="interactions" value="391"/>
</dbReference>
<dbReference type="GO" id="GO:0003676">
    <property type="term" value="F:nucleic acid binding"/>
    <property type="evidence" value="ECO:0007669"/>
    <property type="project" value="InterPro"/>
</dbReference>
<dbReference type="EMBL" id="DS480380">
    <property type="protein sequence ID" value="EDO19318.1"/>
    <property type="molecule type" value="Genomic_DNA"/>
</dbReference>
<dbReference type="RefSeq" id="XP_001647176.1">
    <property type="nucleotide sequence ID" value="XM_001647126.1"/>
</dbReference>
<dbReference type="PANTHER" id="PTHR45875:SF1">
    <property type="entry name" value="METHYLTRANSFERASE N6AMT1"/>
    <property type="match status" value="1"/>
</dbReference>
<dbReference type="PANTHER" id="PTHR45875">
    <property type="entry name" value="METHYLTRANSFERASE N6AMT1"/>
    <property type="match status" value="1"/>
</dbReference>
<keyword evidence="6" id="KW-1185">Reference proteome</keyword>
<evidence type="ECO:0000256" key="3">
    <source>
        <dbReference type="ARBA" id="ARBA00022679"/>
    </source>
</evidence>
<dbReference type="GO" id="GO:0035657">
    <property type="term" value="C:eRF1 methyltransferase complex"/>
    <property type="evidence" value="ECO:0007669"/>
    <property type="project" value="EnsemblFungi"/>
</dbReference>